<evidence type="ECO:0000313" key="4">
    <source>
        <dbReference type="Proteomes" id="UP000228934"/>
    </source>
</evidence>
<dbReference type="EMBL" id="KV924455">
    <property type="protein sequence ID" value="PIO39521.1"/>
    <property type="molecule type" value="Genomic_DNA"/>
</dbReference>
<dbReference type="PANTHER" id="PTHR39063">
    <property type="entry name" value="ORAL-FACIAL-DIGITAL SYNDROME 1 PROTEIN HOMOLOG"/>
    <property type="match status" value="1"/>
</dbReference>
<feature type="non-terminal residue" evidence="3">
    <location>
        <position position="446"/>
    </location>
</feature>
<proteinExistence type="predicted"/>
<accession>A0A2G9SJF8</accession>
<dbReference type="OrthoDB" id="206339at2759"/>
<keyword evidence="1" id="KW-0175">Coiled coil</keyword>
<dbReference type="GO" id="GO:0060287">
    <property type="term" value="P:epithelial cilium movement involved in determination of left/right asymmetry"/>
    <property type="evidence" value="ECO:0007669"/>
    <property type="project" value="TreeGrafter"/>
</dbReference>
<name>A0A2G9SJF8_AQUCT</name>
<reference evidence="4" key="1">
    <citation type="journal article" date="2017" name="Nat. Commun.">
        <title>The North American bullfrog draft genome provides insight into hormonal regulation of long noncoding RNA.</title>
        <authorList>
            <person name="Hammond S.A."/>
            <person name="Warren R.L."/>
            <person name="Vandervalk B.P."/>
            <person name="Kucuk E."/>
            <person name="Khan H."/>
            <person name="Gibb E.A."/>
            <person name="Pandoh P."/>
            <person name="Kirk H."/>
            <person name="Zhao Y."/>
            <person name="Jones M."/>
            <person name="Mungall A.J."/>
            <person name="Coope R."/>
            <person name="Pleasance S."/>
            <person name="Moore R.A."/>
            <person name="Holt R.A."/>
            <person name="Round J.M."/>
            <person name="Ohora S."/>
            <person name="Walle B.V."/>
            <person name="Veldhoen N."/>
            <person name="Helbing C.C."/>
            <person name="Birol I."/>
        </authorList>
    </citation>
    <scope>NUCLEOTIDE SEQUENCE [LARGE SCALE GENOMIC DNA]</scope>
</reference>
<keyword evidence="4" id="KW-1185">Reference proteome</keyword>
<dbReference type="GO" id="GO:0005576">
    <property type="term" value="C:extracellular region"/>
    <property type="evidence" value="ECO:0007669"/>
    <property type="project" value="GOC"/>
</dbReference>
<dbReference type="InterPro" id="IPR006594">
    <property type="entry name" value="LisH"/>
</dbReference>
<dbReference type="Proteomes" id="UP000228934">
    <property type="component" value="Unassembled WGS sequence"/>
</dbReference>
<organism evidence="3 4">
    <name type="scientific">Aquarana catesbeiana</name>
    <name type="common">American bullfrog</name>
    <name type="synonym">Rana catesbeiana</name>
    <dbReference type="NCBI Taxonomy" id="8400"/>
    <lineage>
        <taxon>Eukaryota</taxon>
        <taxon>Metazoa</taxon>
        <taxon>Chordata</taxon>
        <taxon>Craniata</taxon>
        <taxon>Vertebrata</taxon>
        <taxon>Euteleostomi</taxon>
        <taxon>Amphibia</taxon>
        <taxon>Batrachia</taxon>
        <taxon>Anura</taxon>
        <taxon>Neobatrachia</taxon>
        <taxon>Ranoidea</taxon>
        <taxon>Ranidae</taxon>
        <taxon>Aquarana</taxon>
    </lineage>
</organism>
<feature type="coiled-coil region" evidence="1">
    <location>
        <begin position="292"/>
        <end position="354"/>
    </location>
</feature>
<dbReference type="PROSITE" id="PS50896">
    <property type="entry name" value="LISH"/>
    <property type="match status" value="1"/>
</dbReference>
<sequence length="446" mass="51930">MMSHGKNTSLTTQEDVRRRLYQTFKSKGVLDSLKTQLRNQLIQDLNPPAHSKEQLHSSDTPSNSLVHQVCNSLVADHMRRCGYEYSLSVFYPECGLEKEKVLNMHDLMQLMKISPKCRLHHTLILTELIDHHLSKDGRDVDTQTVTTSPYQEELNPAYQKMVFYPYFWPGALQARTVDPPIRRGPRSLKVFSNGAHRERRRLGLCNRTPQLDKGLEERLMAVITASLSGKKERTRPSSVPQDPQAEELWDKREESLSEDQDGTDDSSSVESVEKLKFIDEQFDELYPKRPKFESIEGKLIEYRRELEEQLQEEMTQKLKHFKDVDIAKIKLEEREKCQKEISDLRRELEKTYQSKMEGLVTREKNAVERLQRQQENYLGLIYTGFSLYTMRTAYFYKTIFKALLSFKQLCCFWVLLVCCPSVSTNTLIPCMLGSFSSYCLLSIPND</sequence>
<gene>
    <name evidence="3" type="ORF">AB205_0211170</name>
</gene>
<evidence type="ECO:0000256" key="1">
    <source>
        <dbReference type="SAM" id="Coils"/>
    </source>
</evidence>
<dbReference type="Pfam" id="PF16045">
    <property type="entry name" value="LisH_2"/>
    <property type="match status" value="1"/>
</dbReference>
<dbReference type="PANTHER" id="PTHR39063:SF1">
    <property type="entry name" value="OFD1 CENTRIOLE AND CENTRIOLAR SATELLITE PROTEIN"/>
    <property type="match status" value="1"/>
</dbReference>
<evidence type="ECO:0000313" key="3">
    <source>
        <dbReference type="EMBL" id="PIO39521.1"/>
    </source>
</evidence>
<dbReference type="AlphaFoldDB" id="A0A2G9SJF8"/>
<feature type="region of interest" description="Disordered" evidence="2">
    <location>
        <begin position="227"/>
        <end position="271"/>
    </location>
</feature>
<dbReference type="InterPro" id="IPR055289">
    <property type="entry name" value="OFD1"/>
</dbReference>
<dbReference type="GO" id="GO:0005813">
    <property type="term" value="C:centrosome"/>
    <property type="evidence" value="ECO:0007669"/>
    <property type="project" value="TreeGrafter"/>
</dbReference>
<protein>
    <submittedName>
        <fullName evidence="3">Uncharacterized protein</fullName>
    </submittedName>
</protein>
<dbReference type="Gene3D" id="1.20.960.40">
    <property type="match status" value="1"/>
</dbReference>
<dbReference type="GO" id="GO:0036064">
    <property type="term" value="C:ciliary basal body"/>
    <property type="evidence" value="ECO:0007669"/>
    <property type="project" value="TreeGrafter"/>
</dbReference>
<evidence type="ECO:0000256" key="2">
    <source>
        <dbReference type="SAM" id="MobiDB-lite"/>
    </source>
</evidence>